<comment type="pathway">
    <text evidence="1 8">Amine and polyamine biosynthesis; ectoine biosynthesis; L-ectoine from L-aspartate 4-semialdehyde: step 2/3.</text>
</comment>
<evidence type="ECO:0000313" key="10">
    <source>
        <dbReference type="Proteomes" id="UP000283786"/>
    </source>
</evidence>
<comment type="catalytic activity">
    <reaction evidence="7 8">
        <text>L-2,4-diaminobutanoate + acetyl-CoA = (2S)-4-acetamido-2-aminobutanoate + CoA + H(+)</text>
        <dbReference type="Rhea" id="RHEA:16901"/>
        <dbReference type="ChEBI" id="CHEBI:15378"/>
        <dbReference type="ChEBI" id="CHEBI:57287"/>
        <dbReference type="ChEBI" id="CHEBI:57288"/>
        <dbReference type="ChEBI" id="CHEBI:58761"/>
        <dbReference type="ChEBI" id="CHEBI:58929"/>
        <dbReference type="EC" id="2.3.1.178"/>
    </reaction>
</comment>
<comment type="function">
    <text evidence="8">Catalyzes the acetylation of L-2,4-diaminobutyrate (DABA) to gamma-N-acetyl-alpha,gamma-diaminobutyric acid (ADABA) with acetyl coenzyme A.</text>
</comment>
<dbReference type="InterPro" id="IPR016181">
    <property type="entry name" value="Acyl_CoA_acyltransferase"/>
</dbReference>
<dbReference type="NCBIfam" id="TIGR02406">
    <property type="entry name" value="ectoine_EctA"/>
    <property type="match status" value="1"/>
</dbReference>
<protein>
    <recommendedName>
        <fullName evidence="4 8">L-2,4-diaminobutyric acid acetyltransferase</fullName>
        <shortName evidence="8">DABA acetyltransferase</shortName>
        <ecNumber evidence="3 8">2.3.1.178</ecNumber>
    </recommendedName>
</protein>
<dbReference type="PROSITE" id="PS51186">
    <property type="entry name" value="GNAT"/>
    <property type="match status" value="1"/>
</dbReference>
<evidence type="ECO:0000256" key="1">
    <source>
        <dbReference type="ARBA" id="ARBA00004978"/>
    </source>
</evidence>
<sequence>MLDGTGTLQSTTMTLRKPVAEDGEAIWSLVQACKPLDENSMYCNLVQCDHFAGTCVVAEVEDQGVMGWVSGHVLPDDPSTLFVWQVAVSSEARGLGLGGKMLSHLVNRPGLSNVRRIKTTITKDNDASWALFRRFASRTGGELSHEPHYTKGDHFGGRHDTEHMVTIEMRGGLKKAA</sequence>
<organism evidence="9 10">
    <name type="scientific">Pseudooceanicola algae</name>
    <dbReference type="NCBI Taxonomy" id="1537215"/>
    <lineage>
        <taxon>Bacteria</taxon>
        <taxon>Pseudomonadati</taxon>
        <taxon>Pseudomonadota</taxon>
        <taxon>Alphaproteobacteria</taxon>
        <taxon>Rhodobacterales</taxon>
        <taxon>Paracoccaceae</taxon>
        <taxon>Pseudooceanicola</taxon>
    </lineage>
</organism>
<keyword evidence="10" id="KW-1185">Reference proteome</keyword>
<evidence type="ECO:0000313" key="9">
    <source>
        <dbReference type="EMBL" id="QPM91076.1"/>
    </source>
</evidence>
<name>A0A418SDF9_9RHOB</name>
<dbReference type="Pfam" id="PF00583">
    <property type="entry name" value="Acetyltransf_1"/>
    <property type="match status" value="1"/>
</dbReference>
<dbReference type="Proteomes" id="UP000283786">
    <property type="component" value="Chromosome"/>
</dbReference>
<dbReference type="EC" id="2.3.1.178" evidence="3 8"/>
<dbReference type="OrthoDB" id="2436196at2"/>
<evidence type="ECO:0000256" key="7">
    <source>
        <dbReference type="ARBA" id="ARBA00048924"/>
    </source>
</evidence>
<dbReference type="GO" id="GO:0033816">
    <property type="term" value="F:diaminobutyrate acetyltransferase activity"/>
    <property type="evidence" value="ECO:0007669"/>
    <property type="project" value="UniProtKB-EC"/>
</dbReference>
<evidence type="ECO:0000256" key="5">
    <source>
        <dbReference type="ARBA" id="ARBA00022679"/>
    </source>
</evidence>
<gene>
    <name evidence="8 9" type="primary">ectA</name>
    <name evidence="9" type="ORF">PSAL_023190</name>
</gene>
<dbReference type="KEGG" id="palw:PSAL_023190"/>
<dbReference type="CDD" id="cd04301">
    <property type="entry name" value="NAT_SF"/>
    <property type="match status" value="1"/>
</dbReference>
<evidence type="ECO:0000256" key="3">
    <source>
        <dbReference type="ARBA" id="ARBA00012355"/>
    </source>
</evidence>
<reference evidence="9 10" key="1">
    <citation type="submission" date="2020-08" db="EMBL/GenBank/DDBJ databases">
        <title>Genome sequence of Rhodobacteraceae bacterium Lw-13e.</title>
        <authorList>
            <person name="Poehlein A."/>
            <person name="Wolter L."/>
            <person name="Daniel R."/>
            <person name="Brinkhoff T."/>
        </authorList>
    </citation>
    <scope>NUCLEOTIDE SEQUENCE [LARGE SCALE GENOMIC DNA]</scope>
    <source>
        <strain evidence="9 10">Lw-13e</strain>
    </source>
</reference>
<dbReference type="Gene3D" id="3.40.630.30">
    <property type="match status" value="1"/>
</dbReference>
<evidence type="ECO:0000256" key="8">
    <source>
        <dbReference type="RuleBase" id="RU365045"/>
    </source>
</evidence>
<dbReference type="SUPFAM" id="SSF55729">
    <property type="entry name" value="Acyl-CoA N-acyltransferases (Nat)"/>
    <property type="match status" value="1"/>
</dbReference>
<dbReference type="GO" id="GO:0019491">
    <property type="term" value="P:ectoine biosynthetic process"/>
    <property type="evidence" value="ECO:0007669"/>
    <property type="project" value="UniProtKB-UniPathway"/>
</dbReference>
<dbReference type="AlphaFoldDB" id="A0A418SDF9"/>
<proteinExistence type="inferred from homology"/>
<evidence type="ECO:0000256" key="6">
    <source>
        <dbReference type="ARBA" id="ARBA00023315"/>
    </source>
</evidence>
<dbReference type="InterPro" id="IPR012772">
    <property type="entry name" value="Ectoine_EctA"/>
</dbReference>
<dbReference type="InterPro" id="IPR000182">
    <property type="entry name" value="GNAT_dom"/>
</dbReference>
<keyword evidence="6 8" id="KW-0012">Acyltransferase</keyword>
<comment type="similarity">
    <text evidence="2 8">Belongs to the acetyltransferase family. EctA subfamily.</text>
</comment>
<evidence type="ECO:0000256" key="4">
    <source>
        <dbReference type="ARBA" id="ARBA00017935"/>
    </source>
</evidence>
<dbReference type="EMBL" id="CP060436">
    <property type="protein sequence ID" value="QPM91076.1"/>
    <property type="molecule type" value="Genomic_DNA"/>
</dbReference>
<dbReference type="UniPathway" id="UPA00067">
    <property type="reaction ID" value="UER00122"/>
</dbReference>
<keyword evidence="5 8" id="KW-0808">Transferase</keyword>
<accession>A0A418SDF9</accession>
<evidence type="ECO:0000256" key="2">
    <source>
        <dbReference type="ARBA" id="ARBA00010712"/>
    </source>
</evidence>